<evidence type="ECO:0000259" key="1">
    <source>
        <dbReference type="Pfam" id="PF00535"/>
    </source>
</evidence>
<dbReference type="EMBL" id="AP014633">
    <property type="protein sequence ID" value="BAP55046.1"/>
    <property type="molecule type" value="Genomic_DNA"/>
</dbReference>
<dbReference type="PANTHER" id="PTHR43685:SF2">
    <property type="entry name" value="GLYCOSYLTRANSFERASE 2-LIKE DOMAIN-CONTAINING PROTEIN"/>
    <property type="match status" value="1"/>
</dbReference>
<reference evidence="2" key="1">
    <citation type="journal article" date="2014" name="ISME J.">
        <title>Ecophysiology of Thioploca ingrica as revealed by the complete genome sequence supplemented with proteomic evidence.</title>
        <authorList>
            <person name="Kojima H."/>
            <person name="Ogura Y."/>
            <person name="Yamamoto N."/>
            <person name="Togashi T."/>
            <person name="Mori H."/>
            <person name="Watanabe T."/>
            <person name="Nemoto F."/>
            <person name="Kurokawa K."/>
            <person name="Hayashi T."/>
            <person name="Fukui M."/>
        </authorList>
    </citation>
    <scope>NUCLEOTIDE SEQUENCE [LARGE SCALE GENOMIC DNA]</scope>
</reference>
<dbReference type="CDD" id="cd00761">
    <property type="entry name" value="Glyco_tranf_GTA_type"/>
    <property type="match status" value="1"/>
</dbReference>
<dbReference type="Pfam" id="PF00535">
    <property type="entry name" value="Glycos_transf_2"/>
    <property type="match status" value="1"/>
</dbReference>
<dbReference type="STRING" id="40754.THII_0749"/>
<dbReference type="AlphaFoldDB" id="A0A090BUG1"/>
<proteinExistence type="predicted"/>
<dbReference type="PANTHER" id="PTHR43685">
    <property type="entry name" value="GLYCOSYLTRANSFERASE"/>
    <property type="match status" value="1"/>
</dbReference>
<dbReference type="InterPro" id="IPR029044">
    <property type="entry name" value="Nucleotide-diphossugar_trans"/>
</dbReference>
<gene>
    <name evidence="2" type="ORF">THII_0749</name>
</gene>
<organism evidence="2 3">
    <name type="scientific">Thioploca ingrica</name>
    <dbReference type="NCBI Taxonomy" id="40754"/>
    <lineage>
        <taxon>Bacteria</taxon>
        <taxon>Pseudomonadati</taxon>
        <taxon>Pseudomonadota</taxon>
        <taxon>Gammaproteobacteria</taxon>
        <taxon>Thiotrichales</taxon>
        <taxon>Thiotrichaceae</taxon>
        <taxon>Thioploca</taxon>
    </lineage>
</organism>
<dbReference type="Proteomes" id="UP000031623">
    <property type="component" value="Chromosome"/>
</dbReference>
<evidence type="ECO:0000313" key="2">
    <source>
        <dbReference type="EMBL" id="BAP55046.1"/>
    </source>
</evidence>
<keyword evidence="3" id="KW-1185">Reference proteome</keyword>
<dbReference type="InterPro" id="IPR050834">
    <property type="entry name" value="Glycosyltransf_2"/>
</dbReference>
<protein>
    <submittedName>
        <fullName evidence="2">Glycosyl transferase, family 2</fullName>
    </submittedName>
</protein>
<dbReference type="GO" id="GO:0016740">
    <property type="term" value="F:transferase activity"/>
    <property type="evidence" value="ECO:0007669"/>
    <property type="project" value="UniProtKB-KW"/>
</dbReference>
<dbReference type="KEGG" id="tig:THII_0749"/>
<evidence type="ECO:0000313" key="3">
    <source>
        <dbReference type="Proteomes" id="UP000031623"/>
    </source>
</evidence>
<feature type="domain" description="Glycosyltransferase 2-like" evidence="1">
    <location>
        <begin position="12"/>
        <end position="125"/>
    </location>
</feature>
<accession>A0A090BUG1</accession>
<dbReference type="SUPFAM" id="SSF53448">
    <property type="entry name" value="Nucleotide-diphospho-sugar transferases"/>
    <property type="match status" value="1"/>
</dbReference>
<dbReference type="Gene3D" id="3.90.550.10">
    <property type="entry name" value="Spore Coat Polysaccharide Biosynthesis Protein SpsA, Chain A"/>
    <property type="match status" value="1"/>
</dbReference>
<sequence length="362" mass="41799">MSQPEKLDWGLVIATYKREEILPRCLHLAVQQTLPPQEIIVVDASPNWEKTRDNIMLELVTQHPSINWQYVQAKRASLTAQRNQGIDLATADILFLIDDDSLMYPDCAEEIMRVYSHDITHKVVGIMAHWEPLPPDRMVVTKDNQPPAARSKLRNKLQTIHFHFKQFIGQLLVPTEVNYDFPRPKYTIPATLAGMAIHQVPNLLGFCMTFRRKIFEHLHFEEILEAYAANEDIDVSFRARRHGILLRALNARICHMQAAGGRLSKSAVAALRALNQAVLNCLHNSNVAHFKKIYPKLLWRMLIKLTIKDILSRNFSCPSTRGVWFALRHYQTVFSKQPDELRAWYPGFQRKIMAELSNPNHQ</sequence>
<name>A0A090BUG1_9GAMM</name>
<dbReference type="InterPro" id="IPR001173">
    <property type="entry name" value="Glyco_trans_2-like"/>
</dbReference>
<dbReference type="HOGENOM" id="CLU_745839_0_0_6"/>
<keyword evidence="2" id="KW-0808">Transferase</keyword>